<keyword evidence="4 6" id="KW-0689">Ribosomal protein</keyword>
<gene>
    <name evidence="6" type="primary">rpl3</name>
    <name evidence="8" type="ORF">K9W45_08400</name>
</gene>
<dbReference type="InterPro" id="IPR044892">
    <property type="entry name" value="Ribosomal_L3_dom_3_arc_sf"/>
</dbReference>
<comment type="similarity">
    <text evidence="1 6">Belongs to the universal ribosomal protein uL3 family.</text>
</comment>
<dbReference type="Gene3D" id="4.10.960.10">
    <property type="entry name" value="Ribosomal protein L3, domain 3"/>
    <property type="match status" value="1"/>
</dbReference>
<dbReference type="GO" id="GO:0003735">
    <property type="term" value="F:structural constituent of ribosome"/>
    <property type="evidence" value="ECO:0007669"/>
    <property type="project" value="UniProtKB-UniRule"/>
</dbReference>
<dbReference type="Proteomes" id="UP001201020">
    <property type="component" value="Chromosome"/>
</dbReference>
<dbReference type="InterPro" id="IPR000597">
    <property type="entry name" value="Ribosomal_uL3"/>
</dbReference>
<dbReference type="InterPro" id="IPR019928">
    <property type="entry name" value="Ribosomal_uL3_arc"/>
</dbReference>
<evidence type="ECO:0000256" key="7">
    <source>
        <dbReference type="SAM" id="MobiDB-lite"/>
    </source>
</evidence>
<proteinExistence type="inferred from homology"/>
<keyword evidence="5 6" id="KW-0687">Ribonucleoprotein</keyword>
<dbReference type="NCBIfam" id="TIGR03626">
    <property type="entry name" value="L3_arch"/>
    <property type="match status" value="1"/>
</dbReference>
<dbReference type="AlphaFoldDB" id="A0A9Y1BJ24"/>
<evidence type="ECO:0000256" key="2">
    <source>
        <dbReference type="ARBA" id="ARBA00022730"/>
    </source>
</evidence>
<dbReference type="Gene3D" id="2.40.30.10">
    <property type="entry name" value="Translation factors"/>
    <property type="match status" value="1"/>
</dbReference>
<dbReference type="Pfam" id="PF00297">
    <property type="entry name" value="Ribosomal_L3"/>
    <property type="match status" value="1"/>
</dbReference>
<dbReference type="InterPro" id="IPR045077">
    <property type="entry name" value="L3_arc_euk"/>
</dbReference>
<evidence type="ECO:0000313" key="8">
    <source>
        <dbReference type="EMBL" id="UJG39870.1"/>
    </source>
</evidence>
<protein>
    <recommendedName>
        <fullName evidence="6">Large ribosomal subunit protein uL3</fullName>
    </recommendedName>
</protein>
<dbReference type="PANTHER" id="PTHR11363">
    <property type="entry name" value="60S RIBOSOMAL PROTEIN L3-RELATED"/>
    <property type="match status" value="1"/>
</dbReference>
<dbReference type="InterPro" id="IPR019926">
    <property type="entry name" value="Ribosomal_uL3_CS"/>
</dbReference>
<evidence type="ECO:0000256" key="6">
    <source>
        <dbReference type="HAMAP-Rule" id="MF_01325"/>
    </source>
</evidence>
<dbReference type="NCBIfam" id="NF003261">
    <property type="entry name" value="PRK04231.1"/>
    <property type="match status" value="1"/>
</dbReference>
<dbReference type="GO" id="GO:0022625">
    <property type="term" value="C:cytosolic large ribosomal subunit"/>
    <property type="evidence" value="ECO:0007669"/>
    <property type="project" value="UniProtKB-UniRule"/>
</dbReference>
<keyword evidence="3 6" id="KW-0694">RNA-binding</keyword>
<accession>A0A9Y1BJ24</accession>
<name>A0A9Y1BJ24_9ARCH</name>
<feature type="compositionally biased region" description="Polar residues" evidence="7">
    <location>
        <begin position="324"/>
        <end position="333"/>
    </location>
</feature>
<dbReference type="InterPro" id="IPR009000">
    <property type="entry name" value="Transl_B-barrel_sf"/>
</dbReference>
<dbReference type="HAMAP" id="MF_01325_A">
    <property type="entry name" value="Ribosomal_uL3_A"/>
    <property type="match status" value="1"/>
</dbReference>
<evidence type="ECO:0000256" key="3">
    <source>
        <dbReference type="ARBA" id="ARBA00022884"/>
    </source>
</evidence>
<evidence type="ECO:0000256" key="5">
    <source>
        <dbReference type="ARBA" id="ARBA00023274"/>
    </source>
</evidence>
<dbReference type="Gene3D" id="3.30.1430.10">
    <property type="match status" value="1"/>
</dbReference>
<evidence type="ECO:0000256" key="4">
    <source>
        <dbReference type="ARBA" id="ARBA00022980"/>
    </source>
</evidence>
<comment type="function">
    <text evidence="6">One of the primary rRNA binding proteins, it binds directly near the 3'-end of the 23S rRNA, where it nucleates assembly of the 50S subunit.</text>
</comment>
<keyword evidence="2 6" id="KW-0699">rRNA-binding</keyword>
<dbReference type="EMBL" id="CP084166">
    <property type="protein sequence ID" value="UJG39870.1"/>
    <property type="molecule type" value="Genomic_DNA"/>
</dbReference>
<dbReference type="GO" id="GO:0019843">
    <property type="term" value="F:rRNA binding"/>
    <property type="evidence" value="ECO:0007669"/>
    <property type="project" value="UniProtKB-UniRule"/>
</dbReference>
<sequence length="333" mass="37489">MGSRTSHAPRRSSLGYRRNRAARLTPKPRAWPEYNGQPKLLGFLGIKAGMSQLSYIEDRRQSHLANREVTVACTVIETPPIVVYGLRGYAKTPYGLSISADLFSSEYKEELRRRVKTPKKYDFEKAKKNFEEKLPEMVEIRAIVHTQPYLTGIGTKTPSIAEIKIGCNSPSEGFEYGLSLLGKEVMIRDVFKAGEFADVIAVTKGKGFQGPVKRHGIKILQHKSKGTKRGVGSIGPWHPARTMWTVPRHGQMGFHTRTEYNKRIMQIGSDGKEIIPDGGFVNYGLVKNNYVLVKGSIPGSKKRTVFLRKPMRKTPQQEKEPQITYISRKSQQG</sequence>
<evidence type="ECO:0000256" key="1">
    <source>
        <dbReference type="ARBA" id="ARBA00006540"/>
    </source>
</evidence>
<dbReference type="PANTHER" id="PTHR11363:SF5">
    <property type="entry name" value="LARGE RIBOSOMAL SUBUNIT PROTEIN UL3"/>
    <property type="match status" value="1"/>
</dbReference>
<comment type="subunit">
    <text evidence="6">Part of the 50S ribosomal subunit. Forms a cluster with proteins L14 and L24e.</text>
</comment>
<dbReference type="SUPFAM" id="SSF50447">
    <property type="entry name" value="Translation proteins"/>
    <property type="match status" value="1"/>
</dbReference>
<reference evidence="8" key="1">
    <citation type="journal article" date="2022" name="Nat. Microbiol.">
        <title>Unique mobile elements and scalable gene flow at the prokaryote-eukaryote boundary revealed by circularized Asgard archaea genomes.</title>
        <authorList>
            <person name="Wu F."/>
            <person name="Speth D.R."/>
            <person name="Philosof A."/>
            <person name="Cremiere A."/>
            <person name="Narayanan A."/>
            <person name="Barco R.A."/>
            <person name="Connon S.A."/>
            <person name="Amend J.P."/>
            <person name="Antoshechkin I.A."/>
            <person name="Orphan V.J."/>
        </authorList>
    </citation>
    <scope>NUCLEOTIDE SEQUENCE</scope>
    <source>
        <strain evidence="8">PM71</strain>
    </source>
</reference>
<organism evidence="8">
    <name type="scientific">Candidatus Heimdallarchaeum aukensis</name>
    <dbReference type="NCBI Taxonomy" id="2876573"/>
    <lineage>
        <taxon>Archaea</taxon>
        <taxon>Promethearchaeati</taxon>
        <taxon>Candidatus Heimdallarchaeota</taxon>
        <taxon>Candidatus Heimdallarchaeia (ex Rinke et al. 2021) (nom. nud.)</taxon>
        <taxon>Candidatus Heimdallarchaeales</taxon>
        <taxon>Candidatus Heimdallarchaeaceae</taxon>
        <taxon>Candidatus Heimdallarchaeum</taxon>
    </lineage>
</organism>
<dbReference type="PROSITE" id="PS00474">
    <property type="entry name" value="RIBOSOMAL_L3"/>
    <property type="match status" value="1"/>
</dbReference>
<feature type="region of interest" description="Disordered" evidence="7">
    <location>
        <begin position="311"/>
        <end position="333"/>
    </location>
</feature>
<dbReference type="GO" id="GO:0006412">
    <property type="term" value="P:translation"/>
    <property type="evidence" value="ECO:0007669"/>
    <property type="project" value="UniProtKB-UniRule"/>
</dbReference>